<sequence length="914" mass="98716">MADEALAGLDEGALRKLLEVTADLAERRRIRSAIRELQRQELQREEEALASKRFRAERQDNKENWLHSQQQEAEQRAALARLAGRLESMNDVEELTALLRGAGEYEERKLIRAAIRRIRAQEIEAATLAGRLCSGRPNSGSREESKGRAAQRLERCEVPEPEKQEQQAEVPEPTPTPQGTSRDVTTVTLLLRAPPGGTPSLPASPVSSPTTASPEPPLEPTEAQCPAAEAVGSPEAPSSPPRATSPEPQEAPATPSTERQVVSKLLPGPTEPPAVQGPTKGPSNTKRADLSGPRPCQRSLSVLSPRQPAQNREPPTPASGPSPFQRAGSVRDRVRKFTSDSPMAAGLQDGPPGLALGPLTPTRLLGPSHISTTPASSSSGSSSRGPSATSSRFSKEPRGTARPLAQLQSCPREEGPRGRGLAARPLENGAGGPVARSEEASAPLPVPVGTAEPGASMKTTFTIEIKDGRGQASTSRVLLPTGNQRAELTLGLRAPPTLLSTSSGGKSTITHISSPGTLAQLGSVTHVTSFSHASPGSRGGRSIKMEPEPVEPPSAAVEVANGAEQTRVTKAPERRSPLSAEELMAIEDESILDKMLDQTTDYEERKLIRAALRELRQKKRDQRDKERERRLQEARARPGEGRGNTATETTMQHSQRAADGSAVSTVTKTERLVHSNDGTRTARTTTVESSFVRRSENGGSSTLVQTKTFSSSSSKKMGSIFDREDDASPRPGSLAALEKRQAEKKKELMKAQSLPKTSASQARKAMIEKLEKEGAAGSPGGPRAAVQRSTSFGVPNANSIKQMLLDWCRAKTRGYEHVDIQNFSSSWSDGMAFCALVHNFFPEAFDYGQLSPQNRRQNFEVAFSSAETHADCPQLLDTEDMVRLREPDWKCVYTYIQEFYRCLVQKGLVKTKKS</sequence>
<dbReference type="PROSITE" id="PS50021">
    <property type="entry name" value="CH"/>
    <property type="match status" value="1"/>
</dbReference>
<feature type="compositionally biased region" description="Low complexity" evidence="4">
    <location>
        <begin position="198"/>
        <end position="213"/>
    </location>
</feature>
<keyword evidence="1" id="KW-0597">Phosphoprotein</keyword>
<dbReference type="InterPro" id="IPR036872">
    <property type="entry name" value="CH_dom_sf"/>
</dbReference>
<name>A0A6J2BQE9_ZALCA</name>
<protein>
    <submittedName>
        <fullName evidence="7">Smoothelin isoform X7</fullName>
    </submittedName>
</protein>
<evidence type="ECO:0000313" key="7">
    <source>
        <dbReference type="RefSeq" id="XP_027432402.1"/>
    </source>
</evidence>
<dbReference type="Pfam" id="PF00307">
    <property type="entry name" value="CH"/>
    <property type="match status" value="1"/>
</dbReference>
<evidence type="ECO:0000259" key="5">
    <source>
        <dbReference type="PROSITE" id="PS50021"/>
    </source>
</evidence>
<dbReference type="PANTHER" id="PTHR23167">
    <property type="entry name" value="CALPONIN HOMOLOGY DOMAIN-CONTAINING PROTEIN DDB_G0272472-RELATED"/>
    <property type="match status" value="1"/>
</dbReference>
<feature type="region of interest" description="Disordered" evidence="4">
    <location>
        <begin position="617"/>
        <end position="766"/>
    </location>
</feature>
<evidence type="ECO:0000256" key="1">
    <source>
        <dbReference type="ARBA" id="ARBA00022553"/>
    </source>
</evidence>
<gene>
    <name evidence="7" type="primary">SMTN</name>
</gene>
<feature type="compositionally biased region" description="Polar residues" evidence="4">
    <location>
        <begin position="177"/>
        <end position="188"/>
    </location>
</feature>
<feature type="compositionally biased region" description="Polar residues" evidence="4">
    <location>
        <begin position="298"/>
        <end position="310"/>
    </location>
</feature>
<dbReference type="CDD" id="cd21259">
    <property type="entry name" value="CH_SMTNB"/>
    <property type="match status" value="1"/>
</dbReference>
<accession>A0A6J2BQE9</accession>
<feature type="compositionally biased region" description="Basic and acidic residues" evidence="4">
    <location>
        <begin position="617"/>
        <end position="640"/>
    </location>
</feature>
<dbReference type="InterPro" id="IPR022189">
    <property type="entry name" value="SMTN"/>
</dbReference>
<dbReference type="AlphaFoldDB" id="A0A6J2BQE9"/>
<dbReference type="SMART" id="SM00033">
    <property type="entry name" value="CH"/>
    <property type="match status" value="1"/>
</dbReference>
<feature type="compositionally biased region" description="Polar residues" evidence="4">
    <location>
        <begin position="644"/>
        <end position="655"/>
    </location>
</feature>
<dbReference type="PANTHER" id="PTHR23167:SF52">
    <property type="entry name" value="SMOOTHELIN"/>
    <property type="match status" value="1"/>
</dbReference>
<dbReference type="FunFam" id="1.10.418.10:FF:000009">
    <property type="entry name" value="smoothelin isoform X2"/>
    <property type="match status" value="1"/>
</dbReference>
<dbReference type="SUPFAM" id="SSF47576">
    <property type="entry name" value="Calponin-homology domain, CH-domain"/>
    <property type="match status" value="1"/>
</dbReference>
<dbReference type="Pfam" id="PF12510">
    <property type="entry name" value="Smoothelin"/>
    <property type="match status" value="3"/>
</dbReference>
<feature type="compositionally biased region" description="Basic and acidic residues" evidence="4">
    <location>
        <begin position="329"/>
        <end position="338"/>
    </location>
</feature>
<dbReference type="GeneID" id="113912838"/>
<dbReference type="InterPro" id="IPR050540">
    <property type="entry name" value="F-actin_Monoox_Mical"/>
</dbReference>
<dbReference type="Gene3D" id="1.10.418.10">
    <property type="entry name" value="Calponin-like domain"/>
    <property type="match status" value="1"/>
</dbReference>
<dbReference type="Proteomes" id="UP000515165">
    <property type="component" value="Chromosome 14"/>
</dbReference>
<evidence type="ECO:0000256" key="2">
    <source>
        <dbReference type="ARBA" id="ARBA00023054"/>
    </source>
</evidence>
<dbReference type="RefSeq" id="XP_027432402.1">
    <property type="nucleotide sequence ID" value="XM_027576601.1"/>
</dbReference>
<proteinExistence type="inferred from homology"/>
<feature type="region of interest" description="Disordered" evidence="4">
    <location>
        <begin position="132"/>
        <end position="455"/>
    </location>
</feature>
<feature type="compositionally biased region" description="Basic and acidic residues" evidence="4">
    <location>
        <begin position="737"/>
        <end position="749"/>
    </location>
</feature>
<dbReference type="CTD" id="6525"/>
<feature type="compositionally biased region" description="Low complexity" evidence="4">
    <location>
        <begin position="344"/>
        <end position="392"/>
    </location>
</feature>
<comment type="similarity">
    <text evidence="3">Belongs to the smoothelin family.</text>
</comment>
<keyword evidence="2" id="KW-0175">Coiled coil</keyword>
<feature type="domain" description="Calponin-homology (CH)" evidence="5">
    <location>
        <begin position="798"/>
        <end position="904"/>
    </location>
</feature>
<evidence type="ECO:0000313" key="6">
    <source>
        <dbReference type="Proteomes" id="UP000515165"/>
    </source>
</evidence>
<feature type="compositionally biased region" description="Polar residues" evidence="4">
    <location>
        <begin position="676"/>
        <end position="689"/>
    </location>
</feature>
<evidence type="ECO:0000256" key="4">
    <source>
        <dbReference type="SAM" id="MobiDB-lite"/>
    </source>
</evidence>
<feature type="compositionally biased region" description="Polar residues" evidence="4">
    <location>
        <begin position="697"/>
        <end position="709"/>
    </location>
</feature>
<reference evidence="7" key="1">
    <citation type="submission" date="2025-08" db="UniProtKB">
        <authorList>
            <consortium name="RefSeq"/>
        </authorList>
    </citation>
    <scope>IDENTIFICATION</scope>
    <source>
        <tissue evidence="7">Blood</tissue>
    </source>
</reference>
<organism evidence="6 7">
    <name type="scientific">Zalophus californianus</name>
    <name type="common">California sealion</name>
    <dbReference type="NCBI Taxonomy" id="9704"/>
    <lineage>
        <taxon>Eukaryota</taxon>
        <taxon>Metazoa</taxon>
        <taxon>Chordata</taxon>
        <taxon>Craniata</taxon>
        <taxon>Vertebrata</taxon>
        <taxon>Euteleostomi</taxon>
        <taxon>Mammalia</taxon>
        <taxon>Eutheria</taxon>
        <taxon>Laurasiatheria</taxon>
        <taxon>Carnivora</taxon>
        <taxon>Caniformia</taxon>
        <taxon>Pinnipedia</taxon>
        <taxon>Otariidae</taxon>
        <taxon>Zalophus</taxon>
    </lineage>
</organism>
<evidence type="ECO:0000256" key="3">
    <source>
        <dbReference type="ARBA" id="ARBA00061655"/>
    </source>
</evidence>
<feature type="compositionally biased region" description="Basic and acidic residues" evidence="4">
    <location>
        <begin position="141"/>
        <end position="166"/>
    </location>
</feature>
<dbReference type="InterPro" id="IPR001715">
    <property type="entry name" value="CH_dom"/>
</dbReference>
<keyword evidence="6" id="KW-1185">Reference proteome</keyword>